<accession>A0ABW3B2H9</accession>
<dbReference type="CDD" id="cd16917">
    <property type="entry name" value="HATPase_UhpB-NarQ-NarX-like"/>
    <property type="match status" value="1"/>
</dbReference>
<keyword evidence="1" id="KW-0808">Transferase</keyword>
<feature type="transmembrane region" description="Helical" evidence="5">
    <location>
        <begin position="439"/>
        <end position="458"/>
    </location>
</feature>
<dbReference type="EMBL" id="JBHTHY010000006">
    <property type="protein sequence ID" value="MFD0797531.1"/>
    <property type="molecule type" value="Genomic_DNA"/>
</dbReference>
<reference evidence="8" key="1">
    <citation type="journal article" date="2019" name="Int. J. Syst. Evol. Microbiol.">
        <title>The Global Catalogue of Microorganisms (GCM) 10K type strain sequencing project: providing services to taxonomists for standard genome sequencing and annotation.</title>
        <authorList>
            <consortium name="The Broad Institute Genomics Platform"/>
            <consortium name="The Broad Institute Genome Sequencing Center for Infectious Disease"/>
            <person name="Wu L."/>
            <person name="Ma J."/>
        </authorList>
    </citation>
    <scope>NUCLEOTIDE SEQUENCE [LARGE SCALE GENOMIC DNA]</scope>
    <source>
        <strain evidence="8">CCUG 61948</strain>
    </source>
</reference>
<organism evidence="7 8">
    <name type="scientific">Maribacter chungangensis</name>
    <dbReference type="NCBI Taxonomy" id="1069117"/>
    <lineage>
        <taxon>Bacteria</taxon>
        <taxon>Pseudomonadati</taxon>
        <taxon>Bacteroidota</taxon>
        <taxon>Flavobacteriia</taxon>
        <taxon>Flavobacteriales</taxon>
        <taxon>Flavobacteriaceae</taxon>
        <taxon>Maribacter</taxon>
    </lineage>
</organism>
<keyword evidence="5" id="KW-0472">Membrane</keyword>
<keyword evidence="5" id="KW-1133">Transmembrane helix</keyword>
<dbReference type="SUPFAM" id="SSF55874">
    <property type="entry name" value="ATPase domain of HSP90 chaperone/DNA topoisomerase II/histidine kinase"/>
    <property type="match status" value="1"/>
</dbReference>
<proteinExistence type="predicted"/>
<evidence type="ECO:0000256" key="3">
    <source>
        <dbReference type="ARBA" id="ARBA00023012"/>
    </source>
</evidence>
<evidence type="ECO:0000313" key="8">
    <source>
        <dbReference type="Proteomes" id="UP001597012"/>
    </source>
</evidence>
<dbReference type="SMART" id="SM00028">
    <property type="entry name" value="TPR"/>
    <property type="match status" value="5"/>
</dbReference>
<dbReference type="SUPFAM" id="SSF48452">
    <property type="entry name" value="TPR-like"/>
    <property type="match status" value="2"/>
</dbReference>
<dbReference type="InterPro" id="IPR050482">
    <property type="entry name" value="Sensor_HK_TwoCompSys"/>
</dbReference>
<protein>
    <submittedName>
        <fullName evidence="7">Tetratricopeptide repeat protein</fullName>
    </submittedName>
</protein>
<keyword evidence="5" id="KW-0812">Transmembrane</keyword>
<evidence type="ECO:0000256" key="2">
    <source>
        <dbReference type="ARBA" id="ARBA00022777"/>
    </source>
</evidence>
<comment type="caution">
    <text evidence="7">The sequence shown here is derived from an EMBL/GenBank/DDBJ whole genome shotgun (WGS) entry which is preliminary data.</text>
</comment>
<dbReference type="Pfam" id="PF02518">
    <property type="entry name" value="HATPase_c"/>
    <property type="match status" value="1"/>
</dbReference>
<dbReference type="InterPro" id="IPR003594">
    <property type="entry name" value="HATPase_dom"/>
</dbReference>
<keyword evidence="2" id="KW-0418">Kinase</keyword>
<gene>
    <name evidence="7" type="ORF">ACFQZJ_08670</name>
</gene>
<sequence>MFDRNYFLQIWRLTSTTLVLTMLFTCNTTARARANAIEKISPKQDLLDSVSNYIAKSRNDVISASDRFDYLLKALAYSKNIEEDSLKSKAFSRLSYAFNRQGDSIQFRKVNRIAISLAEKIKDSIVLAEAYWDLGDFFRKFSVPDSAYYSYSQAQKLYESKEDFLLSSRILINMAAQQEAVKDYLGSESTTISAIERLKPLDEFEYLYKCYNQLGIVAKDLGEYDKAIDYYNEALYYANKLNNDSDKEGRIKNNIGVVYTAKQDFLKAAEIFETLLAIDSIKMKNNALYAKILNNLALSKIKLNDTLGSKSLINESVKIRDSLGLQSSLAYSYSTLAEYYLVAKDTAKAVQAAERSKSLAAETSNNERILETLALLTKIDRENASEHGQAYIALNERLQNEERQARNKFARIRFETDEFIAQNEVLSEEKEILSKEKQIWAAVAAGFFLLGLAIYIIVDQRAKNQKLRFQQQQQSNNQEIFNLMLAQKQKVDEVKRLEQKRISEELHDGVLGKMLGARMVLTGLNKKADEEAIGERYEAITALKNIESELRSISHELSHTAYQKINNFANSIDTLLASVENKADMNTIFNYNEDEDWDDLIGDIKINVYRIIQENLQNAIKHSGCSNFFVNFELKDKLFLVTIGDDGKGFVYEKDSKGIGMRNISSRVQKMNGTWTVDTAPNKGTVMKISIPACYSSIPKSDMENEYQRTI</sequence>
<evidence type="ECO:0000259" key="6">
    <source>
        <dbReference type="Pfam" id="PF02518"/>
    </source>
</evidence>
<name>A0ABW3B2H9_9FLAO</name>
<evidence type="ECO:0000256" key="4">
    <source>
        <dbReference type="PROSITE-ProRule" id="PRU00339"/>
    </source>
</evidence>
<evidence type="ECO:0000256" key="1">
    <source>
        <dbReference type="ARBA" id="ARBA00022679"/>
    </source>
</evidence>
<dbReference type="Proteomes" id="UP001597012">
    <property type="component" value="Unassembled WGS sequence"/>
</dbReference>
<dbReference type="PANTHER" id="PTHR24421">
    <property type="entry name" value="NITRATE/NITRITE SENSOR PROTEIN NARX-RELATED"/>
    <property type="match status" value="1"/>
</dbReference>
<dbReference type="Pfam" id="PF13424">
    <property type="entry name" value="TPR_12"/>
    <property type="match status" value="1"/>
</dbReference>
<dbReference type="Gene3D" id="1.25.40.10">
    <property type="entry name" value="Tetratricopeptide repeat domain"/>
    <property type="match status" value="1"/>
</dbReference>
<feature type="repeat" description="TPR" evidence="4">
    <location>
        <begin position="208"/>
        <end position="241"/>
    </location>
</feature>
<dbReference type="InterPro" id="IPR019734">
    <property type="entry name" value="TPR_rpt"/>
</dbReference>
<dbReference type="Gene3D" id="3.30.565.10">
    <property type="entry name" value="Histidine kinase-like ATPase, C-terminal domain"/>
    <property type="match status" value="1"/>
</dbReference>
<evidence type="ECO:0000256" key="5">
    <source>
        <dbReference type="SAM" id="Phobius"/>
    </source>
</evidence>
<dbReference type="RefSeq" id="WP_379933890.1">
    <property type="nucleotide sequence ID" value="NZ_JBHTHY010000006.1"/>
</dbReference>
<keyword evidence="3" id="KW-0902">Two-component regulatory system</keyword>
<dbReference type="PROSITE" id="PS50005">
    <property type="entry name" value="TPR"/>
    <property type="match status" value="1"/>
</dbReference>
<evidence type="ECO:0000313" key="7">
    <source>
        <dbReference type="EMBL" id="MFD0797531.1"/>
    </source>
</evidence>
<keyword evidence="8" id="KW-1185">Reference proteome</keyword>
<dbReference type="InterPro" id="IPR036890">
    <property type="entry name" value="HATPase_C_sf"/>
</dbReference>
<dbReference type="InterPro" id="IPR011990">
    <property type="entry name" value="TPR-like_helical_dom_sf"/>
</dbReference>
<feature type="domain" description="Histidine kinase/HSP90-like ATPase" evidence="6">
    <location>
        <begin position="607"/>
        <end position="692"/>
    </location>
</feature>
<keyword evidence="4" id="KW-0802">TPR repeat</keyword>